<organism evidence="1 2">
    <name type="scientific">Aedes aegypti</name>
    <name type="common">Yellowfever mosquito</name>
    <name type="synonym">Culex aegypti</name>
    <dbReference type="NCBI Taxonomy" id="7159"/>
    <lineage>
        <taxon>Eukaryota</taxon>
        <taxon>Metazoa</taxon>
        <taxon>Ecdysozoa</taxon>
        <taxon>Arthropoda</taxon>
        <taxon>Hexapoda</taxon>
        <taxon>Insecta</taxon>
        <taxon>Pterygota</taxon>
        <taxon>Neoptera</taxon>
        <taxon>Endopterygota</taxon>
        <taxon>Diptera</taxon>
        <taxon>Nematocera</taxon>
        <taxon>Culicoidea</taxon>
        <taxon>Culicidae</taxon>
        <taxon>Culicinae</taxon>
        <taxon>Aedini</taxon>
        <taxon>Aedes</taxon>
        <taxon>Stegomyia</taxon>
    </lineage>
</organism>
<evidence type="ECO:0000313" key="1">
    <source>
        <dbReference type="EnsemblMetazoa" id="AAEL020425-PA"/>
    </source>
</evidence>
<proteinExistence type="predicted"/>
<name>A0A6I8TM14_AEDAE</name>
<reference evidence="1 2" key="1">
    <citation type="submission" date="2017-06" db="EMBL/GenBank/DDBJ databases">
        <title>Aedes aegypti genome working group (AGWG) sequencing and assembly.</title>
        <authorList>
            <consortium name="Aedes aegypti Genome Working Group (AGWG)"/>
            <person name="Matthews B.J."/>
        </authorList>
    </citation>
    <scope>NUCLEOTIDE SEQUENCE [LARGE SCALE GENOMIC DNA]</scope>
    <source>
        <strain evidence="1 2">LVP_AGWG</strain>
    </source>
</reference>
<reference evidence="1" key="2">
    <citation type="submission" date="2020-05" db="UniProtKB">
        <authorList>
            <consortium name="EnsemblMetazoa"/>
        </authorList>
    </citation>
    <scope>IDENTIFICATION</scope>
    <source>
        <strain evidence="1">LVP_AGWG</strain>
    </source>
</reference>
<dbReference type="Proteomes" id="UP000008820">
    <property type="component" value="Chromosome 1"/>
</dbReference>
<dbReference type="EnsemblMetazoa" id="AAEL020425-RA">
    <property type="protein sequence ID" value="AAEL020425-PA"/>
    <property type="gene ID" value="AAEL020425"/>
</dbReference>
<protein>
    <submittedName>
        <fullName evidence="1">Uncharacterized protein</fullName>
    </submittedName>
</protein>
<keyword evidence="2" id="KW-1185">Reference proteome</keyword>
<dbReference type="AlphaFoldDB" id="A0A6I8TM14"/>
<sequence length="202" mass="23737">MNFLPKVENVSVIVNDTLADYENIDEGDHDPELQNLVEEWNLCASVYAILIQTYYNLRDAKAEKKHPSGLIYDRLRNRNKKRLIRAKSSETENTYCKKKSIALSLPEDEITKLSTLKNWLRNNFAPADEVQAKWKESMPLRLRAIIDEVDIEKCYVLSEWPRITDETGYLLVDFVSKDLKVDYQTSGHRRRRRRDKTTVEEN</sequence>
<evidence type="ECO:0000313" key="2">
    <source>
        <dbReference type="Proteomes" id="UP000008820"/>
    </source>
</evidence>
<dbReference type="InParanoid" id="A0A6I8TM14"/>
<accession>A0A6I8TM14</accession>